<evidence type="ECO:0000313" key="1">
    <source>
        <dbReference type="EMBL" id="EFX00690.1"/>
    </source>
</evidence>
<protein>
    <recommendedName>
        <fullName evidence="3">Protein kinase domain-containing protein</fullName>
    </recommendedName>
</protein>
<proteinExistence type="predicted"/>
<dbReference type="RefSeq" id="XP_014170172.1">
    <property type="nucleotide sequence ID" value="XM_014314697.1"/>
</dbReference>
<dbReference type="STRING" id="655863.F0XNQ9"/>
<gene>
    <name evidence="1" type="ORF">CMQ_7692</name>
</gene>
<sequence>MGTADVPKGINISDNFRAYYVFPSAAYISFPDTGGYITYVSTDDSTDDGTAASRERGWVIHYARLGTSYATIPHYLGPIPPTRLDLNIPDQLDWPPQLWDKLGARDSVHVVGTRINSLGISRHLVEGLECWSSRTKDFDRVYLEQPFGSTLFLRSLTVSPADMEFEIRPNKTFSLPGVLLSAQELQVMWGFDAKTMPPTISYTKLRYERQLANQAILVSLLPEGGCEGDRQQLVFKSSRVSPCTVYHEIKVRLSMCPLRTIVESPKFLVTTDVPGAEPQQRVCGFLTRYYENGTLADALTSLRDTGRLALKQQLGWARDLVSSLIHIQNSPARFYSDLRLDQLVLDANLDGSTTAVLLDLEQGRNIYNWAPPEIYYLEWIAELGYWEFARTDQLPGDVMTKYRAILEHYFDARGYSTPLHRMGLKYDNPPHGWYWPWLHSSPQEQEAGMVYMLGKALWCIFEGIGDADIVLGLSSTSDGGQRFPEFIRTPPALQVLIRACTQGAREWIDGPIKIYRRGGRIFPLGKTGRNGEEEGTAEETVATIKDFWLNEMHKAEAFVAARIRYVNKEATEDDLKLLPYLRRPTLKDVWTTLDDFLA</sequence>
<reference evidence="1 2" key="1">
    <citation type="journal article" date="2011" name="Proc. Natl. Acad. Sci. U.S.A.">
        <title>Genome and transcriptome analyses of the mountain pine beetle-fungal symbiont Grosmannia clavigera, a lodgepole pine pathogen.</title>
        <authorList>
            <person name="DiGuistini S."/>
            <person name="Wang Y."/>
            <person name="Liao N.Y."/>
            <person name="Taylor G."/>
            <person name="Tanguay P."/>
            <person name="Feau N."/>
            <person name="Henrissat B."/>
            <person name="Chan S.K."/>
            <person name="Hesse-Orce U."/>
            <person name="Alamouti S.M."/>
            <person name="Tsui C.K.M."/>
            <person name="Docking R.T."/>
            <person name="Levasseur A."/>
            <person name="Haridas S."/>
            <person name="Robertson G."/>
            <person name="Birol I."/>
            <person name="Holt R.A."/>
            <person name="Marra M.A."/>
            <person name="Hamelin R.C."/>
            <person name="Hirst M."/>
            <person name="Jones S.J.M."/>
            <person name="Bohlmann J."/>
            <person name="Breuil C."/>
        </authorList>
    </citation>
    <scope>NUCLEOTIDE SEQUENCE [LARGE SCALE GENOMIC DNA]</scope>
    <source>
        <strain evidence="2">kw1407 / UAMH 11150</strain>
    </source>
</reference>
<dbReference type="InParanoid" id="F0XNQ9"/>
<dbReference type="OrthoDB" id="4062651at2759"/>
<organism evidence="2">
    <name type="scientific">Grosmannia clavigera (strain kw1407 / UAMH 11150)</name>
    <name type="common">Blue stain fungus</name>
    <name type="synonym">Graphiocladiella clavigera</name>
    <dbReference type="NCBI Taxonomy" id="655863"/>
    <lineage>
        <taxon>Eukaryota</taxon>
        <taxon>Fungi</taxon>
        <taxon>Dikarya</taxon>
        <taxon>Ascomycota</taxon>
        <taxon>Pezizomycotina</taxon>
        <taxon>Sordariomycetes</taxon>
        <taxon>Sordariomycetidae</taxon>
        <taxon>Ophiostomatales</taxon>
        <taxon>Ophiostomataceae</taxon>
        <taxon>Leptographium</taxon>
    </lineage>
</organism>
<dbReference type="AlphaFoldDB" id="F0XNQ9"/>
<name>F0XNQ9_GROCL</name>
<evidence type="ECO:0000313" key="2">
    <source>
        <dbReference type="Proteomes" id="UP000007796"/>
    </source>
</evidence>
<keyword evidence="2" id="KW-1185">Reference proteome</keyword>
<dbReference type="Proteomes" id="UP000007796">
    <property type="component" value="Unassembled WGS sequence"/>
</dbReference>
<dbReference type="GeneID" id="25981264"/>
<accession>F0XNQ9</accession>
<dbReference type="HOGENOM" id="CLU_018065_0_0_1"/>
<dbReference type="EMBL" id="GL629801">
    <property type="protein sequence ID" value="EFX00690.1"/>
    <property type="molecule type" value="Genomic_DNA"/>
</dbReference>
<dbReference type="eggNOG" id="ENOG502SDZT">
    <property type="taxonomic scope" value="Eukaryota"/>
</dbReference>
<evidence type="ECO:0008006" key="3">
    <source>
        <dbReference type="Google" id="ProtNLM"/>
    </source>
</evidence>